<name>A0A418NNU1_9SPHN</name>
<keyword evidence="1" id="KW-1188">Viral release from host cell</keyword>
<dbReference type="InterPro" id="IPR027417">
    <property type="entry name" value="P-loop_NTPase"/>
</dbReference>
<accession>A0A418NNU1</accession>
<dbReference type="AlphaFoldDB" id="A0A418NNU1"/>
<dbReference type="Gene3D" id="3.30.420.240">
    <property type="match status" value="1"/>
</dbReference>
<gene>
    <name evidence="3" type="ORF">D2V07_16955</name>
</gene>
<dbReference type="InterPro" id="IPR006517">
    <property type="entry name" value="Phage_terminase_lsu-like_C"/>
</dbReference>
<feature type="domain" description="Terminase large subunit gp17-like C-terminal" evidence="2">
    <location>
        <begin position="312"/>
        <end position="449"/>
    </location>
</feature>
<dbReference type="OrthoDB" id="9771580at2"/>
<keyword evidence="4" id="KW-1185">Reference proteome</keyword>
<dbReference type="RefSeq" id="WP_119588096.1">
    <property type="nucleotide sequence ID" value="NZ_CAWODQ010000003.1"/>
</dbReference>
<dbReference type="Proteomes" id="UP000286576">
    <property type="component" value="Unassembled WGS sequence"/>
</dbReference>
<proteinExistence type="predicted"/>
<evidence type="ECO:0000256" key="1">
    <source>
        <dbReference type="ARBA" id="ARBA00022612"/>
    </source>
</evidence>
<comment type="caution">
    <text evidence="3">The sequence shown here is derived from an EMBL/GenBank/DDBJ whole genome shotgun (WGS) entry which is preliminary data.</text>
</comment>
<dbReference type="NCBIfam" id="TIGR01630">
    <property type="entry name" value="psiM2_ORF9"/>
    <property type="match status" value="1"/>
</dbReference>
<protein>
    <recommendedName>
        <fullName evidence="2">Terminase large subunit gp17-like C-terminal domain-containing protein</fullName>
    </recommendedName>
</protein>
<sequence length="485" mass="55816">MKLNPDLLSAARRQHFPLFVMKGFETLHSGEPPLQMVWYLQATCHALMEIHDGTKRRLVITKPPRHLKSIAASVAFVAWVLGHDPTARIMVASYGQDLARHHSNQTRMIMESEWYRRDFPGTRISERGNRALELETTAGGVRKAVSVGGSITGFGADIIIVDDCMKADEARSPTIRQELRNWYDNTLLSRLNDKATGRIISIQQRLHEDDLPAYLLEKGYDHLNLPAIATKDEVIPIGPDRVHHRKVGDLLNPGREDKATLDQFRRDMGPVAFSAQYQQDPITAEGNMIRLDWFGTYDEAPPRHRFIKVVQSWDTGMTAAPTSDYSVCTTWGFEVEERKWYLLDVFRKRLDFPDLKRAVLDLRSRYRADRVIMEEAGSGFALYQDLRSTGKLRLLMIPPVSSKEERFNGCLAEVEAGHFLLPCEAPWLDDFRRELQAFPDGKYDDQTDSFSQFVLFQMKNWRWLLTERTGDGRVRTPIRLRSRPW</sequence>
<dbReference type="Gene3D" id="3.40.50.300">
    <property type="entry name" value="P-loop containing nucleotide triphosphate hydrolases"/>
    <property type="match status" value="1"/>
</dbReference>
<organism evidence="3 4">
    <name type="scientific">Aurantiacibacter zhengii</name>
    <dbReference type="NCBI Taxonomy" id="2307003"/>
    <lineage>
        <taxon>Bacteria</taxon>
        <taxon>Pseudomonadati</taxon>
        <taxon>Pseudomonadota</taxon>
        <taxon>Alphaproteobacteria</taxon>
        <taxon>Sphingomonadales</taxon>
        <taxon>Erythrobacteraceae</taxon>
        <taxon>Aurantiacibacter</taxon>
    </lineage>
</organism>
<dbReference type="EMBL" id="QXFL01000011">
    <property type="protein sequence ID" value="RIV83145.1"/>
    <property type="molecule type" value="Genomic_DNA"/>
</dbReference>
<evidence type="ECO:0000313" key="4">
    <source>
        <dbReference type="Proteomes" id="UP000286576"/>
    </source>
</evidence>
<evidence type="ECO:0000313" key="3">
    <source>
        <dbReference type="EMBL" id="RIV83145.1"/>
    </source>
</evidence>
<evidence type="ECO:0000259" key="2">
    <source>
        <dbReference type="Pfam" id="PF17289"/>
    </source>
</evidence>
<dbReference type="InterPro" id="IPR035421">
    <property type="entry name" value="Terminase_6C"/>
</dbReference>
<reference evidence="3 4" key="1">
    <citation type="submission" date="2018-08" db="EMBL/GenBank/DDBJ databases">
        <title>Erythrobacter zhengii sp.nov., a bacterium isolated from deep-sea sediment.</title>
        <authorList>
            <person name="Fang C."/>
            <person name="Wu Y.-H."/>
            <person name="Sun C."/>
            <person name="Wang H."/>
            <person name="Cheng H."/>
            <person name="Meng F.-X."/>
            <person name="Wang C.-S."/>
            <person name="Xu X.-W."/>
        </authorList>
    </citation>
    <scope>NUCLEOTIDE SEQUENCE [LARGE SCALE GENOMIC DNA]</scope>
    <source>
        <strain evidence="3 4">V18</strain>
    </source>
</reference>
<dbReference type="Pfam" id="PF17289">
    <property type="entry name" value="Terminase_6C"/>
    <property type="match status" value="1"/>
</dbReference>